<dbReference type="InterPro" id="IPR030678">
    <property type="entry name" value="Peptide/Ni-bd"/>
</dbReference>
<comment type="similarity">
    <text evidence="2">Belongs to the bacterial solute-binding protein 5 family.</text>
</comment>
<evidence type="ECO:0000256" key="1">
    <source>
        <dbReference type="ARBA" id="ARBA00004196"/>
    </source>
</evidence>
<dbReference type="Pfam" id="PF00496">
    <property type="entry name" value="SBP_bac_5"/>
    <property type="match status" value="1"/>
</dbReference>
<dbReference type="Proteomes" id="UP000826014">
    <property type="component" value="Chromosome"/>
</dbReference>
<dbReference type="Gene3D" id="3.10.105.10">
    <property type="entry name" value="Dipeptide-binding Protein, Domain 3"/>
    <property type="match status" value="1"/>
</dbReference>
<dbReference type="InterPro" id="IPR039424">
    <property type="entry name" value="SBP_5"/>
</dbReference>
<dbReference type="PIRSF" id="PIRSF002741">
    <property type="entry name" value="MppA"/>
    <property type="match status" value="1"/>
</dbReference>
<gene>
    <name evidence="6" type="ORF">RHABOEDO_000145</name>
</gene>
<evidence type="ECO:0000256" key="4">
    <source>
        <dbReference type="ARBA" id="ARBA00022729"/>
    </source>
</evidence>
<dbReference type="EMBL" id="CP075587">
    <property type="protein sequence ID" value="QYF48054.1"/>
    <property type="molecule type" value="Genomic_DNA"/>
</dbReference>
<evidence type="ECO:0000313" key="7">
    <source>
        <dbReference type="Proteomes" id="UP000826014"/>
    </source>
</evidence>
<dbReference type="SUPFAM" id="SSF53850">
    <property type="entry name" value="Periplasmic binding protein-like II"/>
    <property type="match status" value="1"/>
</dbReference>
<evidence type="ECO:0000256" key="3">
    <source>
        <dbReference type="ARBA" id="ARBA00022448"/>
    </source>
</evidence>
<proteinExistence type="inferred from homology"/>
<reference evidence="6 7" key="1">
    <citation type="journal article" date="2022" name="bioRxiv">
        <title>Ecology and evolution of chlamydial symbionts of arthropods.</title>
        <authorList>
            <person name="Halter T."/>
            <person name="Koestlbacher S."/>
            <person name="Collingro A."/>
            <person name="Sixt B.S."/>
            <person name="Toenshoff E.R."/>
            <person name="Hendrickx F."/>
            <person name="Kostanjsek R."/>
            <person name="Horn M."/>
        </authorList>
    </citation>
    <scope>NUCLEOTIDE SEQUENCE [LARGE SCALE GENOMIC DNA]</scope>
    <source>
        <strain evidence="6">W744xW776</strain>
    </source>
</reference>
<evidence type="ECO:0000256" key="2">
    <source>
        <dbReference type="ARBA" id="ARBA00005695"/>
    </source>
</evidence>
<evidence type="ECO:0000313" key="6">
    <source>
        <dbReference type="EMBL" id="QYF48054.1"/>
    </source>
</evidence>
<dbReference type="Gene3D" id="3.40.190.10">
    <property type="entry name" value="Periplasmic binding protein-like II"/>
    <property type="match status" value="1"/>
</dbReference>
<name>A0ABX8V4B5_9BACT</name>
<organism evidence="6 7">
    <name type="scientific">Candidatus Rhabdochlamydia oedothoracis</name>
    <dbReference type="NCBI Taxonomy" id="2720720"/>
    <lineage>
        <taxon>Bacteria</taxon>
        <taxon>Pseudomonadati</taxon>
        <taxon>Chlamydiota</taxon>
        <taxon>Chlamydiia</taxon>
        <taxon>Parachlamydiales</taxon>
        <taxon>Candidatus Rhabdochlamydiaceae</taxon>
        <taxon>Candidatus Rhabdochlamydia</taxon>
    </lineage>
</organism>
<dbReference type="CDD" id="cd08504">
    <property type="entry name" value="PBP2_OppA"/>
    <property type="match status" value="1"/>
</dbReference>
<dbReference type="RefSeq" id="WP_215216912.1">
    <property type="nucleotide sequence ID" value="NZ_CP075587.1"/>
</dbReference>
<keyword evidence="3" id="KW-0813">Transport</keyword>
<dbReference type="PANTHER" id="PTHR30290:SF10">
    <property type="entry name" value="PERIPLASMIC OLIGOPEPTIDE-BINDING PROTEIN-RELATED"/>
    <property type="match status" value="1"/>
</dbReference>
<dbReference type="Gene3D" id="3.90.76.10">
    <property type="entry name" value="Dipeptide-binding Protein, Domain 1"/>
    <property type="match status" value="1"/>
</dbReference>
<feature type="domain" description="Solute-binding protein family 5" evidence="5">
    <location>
        <begin position="74"/>
        <end position="439"/>
    </location>
</feature>
<comment type="subcellular location">
    <subcellularLocation>
        <location evidence="1">Cell envelope</location>
    </subcellularLocation>
</comment>
<sequence length="518" mass="59350">MIQIFFTCIIVLLSGCFSFLKDKKEAQSQVLRINIGDDPQSLDPRRARALKDITLLRHLFEGLTRKNPQGKVDLALAKDMQVSEEGTRYRFTLIKSYWSNKDLLTAHDFAYAWHKVLDPAFPSDIAYQMYLIKNAQAVKEGKMPSSELGIRVLSDDELEVELEHPAPYFLELLSFPLFFPVHRKLDAENPNWGWQNSGYICNGPFTLANWEQRNLIRLHKNPLYWDSSSVSLSEIVAYMLSEETELRLFEKGEIDWAGSPLSTLPIEALGSLKKSAYFMDKEFLGTYLIRIQTQKSPFNNRSIRRCFALAVNRGDIVSHITQGNQLIATGLVPTGLGLQDNPYFLDADLKSAKDLLQQDLPKITLLYRADEKNHVLAQGLQQQWMKSLGVLVELEAVEAKIYFDRISKGDYQLATGSWIADFEDPMNFLEVFKYKKGGSNNTGWEDAHYIQLLNSANKAVDSKQRTLLLKQAEQVLMDNMPMIPIYYYRMLYLNRNVRQVALSSTGGIDFKWAKVDRK</sequence>
<keyword evidence="7" id="KW-1185">Reference proteome</keyword>
<keyword evidence="4" id="KW-0732">Signal</keyword>
<dbReference type="InterPro" id="IPR000914">
    <property type="entry name" value="SBP_5_dom"/>
</dbReference>
<accession>A0ABX8V4B5</accession>
<dbReference type="PANTHER" id="PTHR30290">
    <property type="entry name" value="PERIPLASMIC BINDING COMPONENT OF ABC TRANSPORTER"/>
    <property type="match status" value="1"/>
</dbReference>
<protein>
    <submittedName>
        <fullName evidence="6">Oligopeptide-binding protein OppA</fullName>
    </submittedName>
</protein>
<evidence type="ECO:0000259" key="5">
    <source>
        <dbReference type="Pfam" id="PF00496"/>
    </source>
</evidence>